<name>A0ABQ6G1S4_9CHLR</name>
<evidence type="ECO:0008006" key="3">
    <source>
        <dbReference type="Google" id="ProtNLM"/>
    </source>
</evidence>
<organism evidence="1 2">
    <name type="scientific">Dictyobacter halimunensis</name>
    <dbReference type="NCBI Taxonomy" id="3026934"/>
    <lineage>
        <taxon>Bacteria</taxon>
        <taxon>Bacillati</taxon>
        <taxon>Chloroflexota</taxon>
        <taxon>Ktedonobacteria</taxon>
        <taxon>Ktedonobacterales</taxon>
        <taxon>Dictyobacteraceae</taxon>
        <taxon>Dictyobacter</taxon>
    </lineage>
</organism>
<protein>
    <recommendedName>
        <fullName evidence="3">Transposase IS204/IS1001/IS1096/IS1165 DDE domain-containing protein</fullName>
    </recommendedName>
</protein>
<comment type="caution">
    <text evidence="1">The sequence shown here is derived from an EMBL/GenBank/DDBJ whole genome shotgun (WGS) entry which is preliminary data.</text>
</comment>
<dbReference type="EMBL" id="BSRI01000002">
    <property type="protein sequence ID" value="GLV59803.1"/>
    <property type="molecule type" value="Genomic_DNA"/>
</dbReference>
<evidence type="ECO:0000313" key="2">
    <source>
        <dbReference type="Proteomes" id="UP001344906"/>
    </source>
</evidence>
<gene>
    <name evidence="1" type="ORF">KDH_66270</name>
</gene>
<dbReference type="Proteomes" id="UP001344906">
    <property type="component" value="Unassembled WGS sequence"/>
</dbReference>
<accession>A0ABQ6G1S4</accession>
<keyword evidence="2" id="KW-1185">Reference proteome</keyword>
<proteinExistence type="predicted"/>
<sequence length="73" mass="8271">MFLLYLLYRGSEGVGWRRVGAGRKKKDAFATEWLGCVSQGAVEGYAHWLKLIKRQAYGKASFQTLRKRALCCA</sequence>
<reference evidence="1 2" key="1">
    <citation type="submission" date="2023-02" db="EMBL/GenBank/DDBJ databases">
        <title>Dictyobacter halimunensis sp. nov., a new member of the class Ktedonobacteria from forest soil in a geothermal area.</title>
        <authorList>
            <person name="Rachmania M.K."/>
            <person name="Ningsih F."/>
            <person name="Sakai Y."/>
            <person name="Yabe S."/>
            <person name="Yokota A."/>
            <person name="Sjamsuridzal W."/>
        </authorList>
    </citation>
    <scope>NUCLEOTIDE SEQUENCE [LARGE SCALE GENOMIC DNA]</scope>
    <source>
        <strain evidence="1 2">S3.2.2.5</strain>
    </source>
</reference>
<evidence type="ECO:0000313" key="1">
    <source>
        <dbReference type="EMBL" id="GLV59803.1"/>
    </source>
</evidence>